<keyword evidence="1" id="KW-0812">Transmembrane</keyword>
<dbReference type="InterPro" id="IPR052894">
    <property type="entry name" value="AsmA-related"/>
</dbReference>
<reference evidence="3" key="1">
    <citation type="submission" date="2018-10" db="EMBL/GenBank/DDBJ databases">
        <authorList>
            <person name="Gruber-Vodicka H."/>
            <person name="Jaeckle O."/>
        </authorList>
    </citation>
    <scope>NUCLEOTIDE SEQUENCE</scope>
</reference>
<evidence type="ECO:0000259" key="2">
    <source>
        <dbReference type="Pfam" id="PF05170"/>
    </source>
</evidence>
<dbReference type="EMBL" id="LR026963">
    <property type="protein sequence ID" value="VBB69351.1"/>
    <property type="molecule type" value="Genomic_DNA"/>
</dbReference>
<evidence type="ECO:0000313" key="3">
    <source>
        <dbReference type="EMBL" id="VBB69351.1"/>
    </source>
</evidence>
<evidence type="ECO:0000256" key="1">
    <source>
        <dbReference type="SAM" id="Phobius"/>
    </source>
</evidence>
<dbReference type="PANTHER" id="PTHR30441:SF4">
    <property type="entry name" value="PROTEIN ASMA"/>
    <property type="match status" value="1"/>
</dbReference>
<dbReference type="Pfam" id="PF05170">
    <property type="entry name" value="AsmA"/>
    <property type="match status" value="1"/>
</dbReference>
<organism evidence="3">
    <name type="scientific">invertebrate metagenome</name>
    <dbReference type="NCBI Taxonomy" id="1711999"/>
    <lineage>
        <taxon>unclassified sequences</taxon>
        <taxon>metagenomes</taxon>
        <taxon>organismal metagenomes</taxon>
    </lineage>
</organism>
<proteinExistence type="predicted"/>
<feature type="domain" description="AsmA" evidence="2">
    <location>
        <begin position="18"/>
        <end position="182"/>
    </location>
</feature>
<dbReference type="PANTHER" id="PTHR30441">
    <property type="entry name" value="DUF748 DOMAIN-CONTAINING PROTEIN"/>
    <property type="match status" value="1"/>
</dbReference>
<feature type="transmembrane region" description="Helical" evidence="1">
    <location>
        <begin position="6"/>
        <end position="25"/>
    </location>
</feature>
<accession>A0A484H767</accession>
<sequence>MGIRPVFIVVLSIGFAVGSTCVAVLKMVDLNSYRIFISQKVTTSIGRSMIINGDLEMRLSRHPALVMHDVALANAPWGSRPNMMTAKQFEVQIALFPLLTGRIKIRRLTFIEPDIIVEITRDRINNWMFDTPTIQESVLSSHSPTTLPALHVTAITVRQARLVVLDNSAQKQSVLHTLQLAHMDATTIGFDSNIILSFYGIIGIVPIRGQGRVGAITDLLANRPFTIDLAIAAADTTFALTGVIAHPLNGESLDLFIHAYDTNLATMHRIEHIIA</sequence>
<dbReference type="GO" id="GO:0090313">
    <property type="term" value="P:regulation of protein targeting to membrane"/>
    <property type="evidence" value="ECO:0007669"/>
    <property type="project" value="TreeGrafter"/>
</dbReference>
<dbReference type="GO" id="GO:0005886">
    <property type="term" value="C:plasma membrane"/>
    <property type="evidence" value="ECO:0007669"/>
    <property type="project" value="TreeGrafter"/>
</dbReference>
<name>A0A484H767_9ZZZZ</name>
<dbReference type="InterPro" id="IPR007844">
    <property type="entry name" value="AsmA"/>
</dbReference>
<dbReference type="AlphaFoldDB" id="A0A484H767"/>
<keyword evidence="1" id="KW-1133">Transmembrane helix</keyword>
<gene>
    <name evidence="3" type="ORF">RIEGSTA812A_PEG_824</name>
</gene>
<keyword evidence="1" id="KW-0472">Membrane</keyword>
<protein>
    <submittedName>
        <fullName evidence="3">AsmA</fullName>
    </submittedName>
</protein>